<evidence type="ECO:0000313" key="1">
    <source>
        <dbReference type="EMBL" id="UTX43950.1"/>
    </source>
</evidence>
<organism evidence="1 3">
    <name type="scientific">Encephalitozoon hellem</name>
    <name type="common">Microsporidian parasite</name>
    <dbReference type="NCBI Taxonomy" id="27973"/>
    <lineage>
        <taxon>Eukaryota</taxon>
        <taxon>Fungi</taxon>
        <taxon>Fungi incertae sedis</taxon>
        <taxon>Microsporidia</taxon>
        <taxon>Unikaryonidae</taxon>
        <taxon>Encephalitozoon</taxon>
    </lineage>
</organism>
<dbReference type="EMBL" id="CP119070">
    <property type="protein sequence ID" value="WEL39434.1"/>
    <property type="molecule type" value="Genomic_DNA"/>
</dbReference>
<accession>A0A9Q9C587</accession>
<dbReference type="Proteomes" id="UP001059546">
    <property type="component" value="Chromosome IX"/>
</dbReference>
<evidence type="ECO:0000313" key="4">
    <source>
        <dbReference type="Proteomes" id="UP001217963"/>
    </source>
</evidence>
<evidence type="ECO:0000313" key="2">
    <source>
        <dbReference type="EMBL" id="WEL39434.1"/>
    </source>
</evidence>
<protein>
    <submittedName>
        <fullName evidence="1">Uncharacterized protein</fullName>
    </submittedName>
</protein>
<gene>
    <name evidence="1" type="ORF">GPU96_09g17300</name>
    <name evidence="2" type="ORF">PFJ87_09g00620</name>
</gene>
<keyword evidence="4" id="KW-1185">Reference proteome</keyword>
<dbReference type="Proteomes" id="UP001217963">
    <property type="component" value="Chromosome IX"/>
</dbReference>
<dbReference type="AlphaFoldDB" id="A0A9Q9C587"/>
<dbReference type="OrthoDB" id="2190594at2759"/>
<dbReference type="EMBL" id="CP075155">
    <property type="protein sequence ID" value="UTX43950.1"/>
    <property type="molecule type" value="Genomic_DNA"/>
</dbReference>
<reference evidence="2 4" key="2">
    <citation type="submission" date="2023-02" db="EMBL/GenBank/DDBJ databases">
        <title>Encephalitozoon hellem ATCC 50451 complete genome.</title>
        <authorList>
            <person name="Mascarenhas dos Santos A.C."/>
            <person name="Julian A.T."/>
            <person name="Pombert J.-F."/>
        </authorList>
    </citation>
    <scope>NUCLEOTIDE SEQUENCE [LARGE SCALE GENOMIC DNA]</scope>
    <source>
        <strain evidence="2 4">ATCC 50451</strain>
    </source>
</reference>
<sequence>MESLINKLNKWHELKKEHARLIRQRREREIEEIVEEIRKTRDVEMLLGILATDSDKCKGLEGFLSTELRRSIGFNSKERINTIIKCMCILGLECEMYRLMMIDHLESVYSKTVGGPVSARIKGLIGLKGYDETNGLRIHEYVESRINEEIDRFVERIPVENPKELDGWLNEIAEVQKYRPKVLEMYKSLEIKYFSMCLGIVMLNDKASAVEDTVYLVNKIRRRSDAVGVNIDNEIMGKLNEYEMLWEGEVKALFRR</sequence>
<reference evidence="1" key="1">
    <citation type="submission" date="2021-05" db="EMBL/GenBank/DDBJ databases">
        <title>Encephalitozoon hellem ATCC 50604 Complete Genome.</title>
        <authorList>
            <person name="Mascarenhas dos Santos A.C."/>
            <person name="Julian A.T."/>
            <person name="Pombert J.-F."/>
        </authorList>
    </citation>
    <scope>NUCLEOTIDE SEQUENCE</scope>
    <source>
        <strain evidence="1">ATCC 50604</strain>
    </source>
</reference>
<proteinExistence type="predicted"/>
<name>A0A9Q9C587_ENCHE</name>
<evidence type="ECO:0000313" key="3">
    <source>
        <dbReference type="Proteomes" id="UP001059546"/>
    </source>
</evidence>